<keyword evidence="2" id="KW-1185">Reference proteome</keyword>
<proteinExistence type="predicted"/>
<dbReference type="AlphaFoldDB" id="A0A370F7W7"/>
<accession>A0A370F7W7</accession>
<dbReference type="EMBL" id="QQAV01000010">
    <property type="protein sequence ID" value="RDI20617.1"/>
    <property type="molecule type" value="Genomic_DNA"/>
</dbReference>
<protein>
    <submittedName>
        <fullName evidence="1">Uncharacterized protein</fullName>
    </submittedName>
</protein>
<sequence>MPLSLLHRLASAQLPVSFTEGGDIDAIRMLALAGHVQAVIPRPVRTLTGHHQPAATVSAITPLGRQMMDRFPREAEVG</sequence>
<organism evidence="1 2">
    <name type="scientific">Pseudacidovorax intermedius</name>
    <dbReference type="NCBI Taxonomy" id="433924"/>
    <lineage>
        <taxon>Bacteria</taxon>
        <taxon>Pseudomonadati</taxon>
        <taxon>Pseudomonadota</taxon>
        <taxon>Betaproteobacteria</taxon>
        <taxon>Burkholderiales</taxon>
        <taxon>Comamonadaceae</taxon>
        <taxon>Pseudacidovorax</taxon>
    </lineage>
</organism>
<evidence type="ECO:0000313" key="2">
    <source>
        <dbReference type="Proteomes" id="UP000255265"/>
    </source>
</evidence>
<gene>
    <name evidence="1" type="ORF">DFR41_11023</name>
</gene>
<dbReference type="Proteomes" id="UP000255265">
    <property type="component" value="Unassembled WGS sequence"/>
</dbReference>
<reference evidence="1 2" key="1">
    <citation type="submission" date="2018-07" db="EMBL/GenBank/DDBJ databases">
        <title>Genomic Encyclopedia of Type Strains, Phase IV (KMG-IV): sequencing the most valuable type-strain genomes for metagenomic binning, comparative biology and taxonomic classification.</title>
        <authorList>
            <person name="Goeker M."/>
        </authorList>
    </citation>
    <scope>NUCLEOTIDE SEQUENCE [LARGE SCALE GENOMIC DNA]</scope>
    <source>
        <strain evidence="1 2">DSM 21352</strain>
    </source>
</reference>
<dbReference type="OrthoDB" id="8908038at2"/>
<name>A0A370F7W7_9BURK</name>
<dbReference type="RefSeq" id="WP_147284407.1">
    <property type="nucleotide sequence ID" value="NZ_CALFYD010000064.1"/>
</dbReference>
<comment type="caution">
    <text evidence="1">The sequence shown here is derived from an EMBL/GenBank/DDBJ whole genome shotgun (WGS) entry which is preliminary data.</text>
</comment>
<evidence type="ECO:0000313" key="1">
    <source>
        <dbReference type="EMBL" id="RDI20617.1"/>
    </source>
</evidence>